<organism evidence="1 2">
    <name type="scientific">Candidatus Caccousia avicola</name>
    <dbReference type="NCBI Taxonomy" id="2840721"/>
    <lineage>
        <taxon>Bacteria</taxon>
        <taxon>Bacillati</taxon>
        <taxon>Bacillota</taxon>
        <taxon>Clostridia</taxon>
        <taxon>Eubacteriales</taxon>
        <taxon>Oscillospiraceae</taxon>
        <taxon>Oscillospiraceae incertae sedis</taxon>
        <taxon>Candidatus Caccousia</taxon>
    </lineage>
</organism>
<evidence type="ECO:0000313" key="1">
    <source>
        <dbReference type="EMBL" id="HIR47015.1"/>
    </source>
</evidence>
<protein>
    <submittedName>
        <fullName evidence="1">Noncanonical pyrimidine nucleotidase, YjjG family</fullName>
    </submittedName>
</protein>
<dbReference type="InterPro" id="IPR036412">
    <property type="entry name" value="HAD-like_sf"/>
</dbReference>
<dbReference type="EMBL" id="DVGZ01000052">
    <property type="protein sequence ID" value="HIR47015.1"/>
    <property type="molecule type" value="Genomic_DNA"/>
</dbReference>
<dbReference type="Pfam" id="PF00702">
    <property type="entry name" value="Hydrolase"/>
    <property type="match status" value="1"/>
</dbReference>
<dbReference type="NCBIfam" id="TIGR02254">
    <property type="entry name" value="YjjG_YfnB"/>
    <property type="match status" value="1"/>
</dbReference>
<dbReference type="SUPFAM" id="SSF56784">
    <property type="entry name" value="HAD-like"/>
    <property type="match status" value="1"/>
</dbReference>
<dbReference type="AlphaFoldDB" id="A0A9D1AMZ4"/>
<dbReference type="PANTHER" id="PTHR47478">
    <property type="match status" value="1"/>
</dbReference>
<dbReference type="SFLD" id="SFLDG01129">
    <property type="entry name" value="C1.5:_HAD__Beta-PGM__Phosphata"/>
    <property type="match status" value="1"/>
</dbReference>
<dbReference type="NCBIfam" id="TIGR01549">
    <property type="entry name" value="HAD-SF-IA-v1"/>
    <property type="match status" value="1"/>
</dbReference>
<dbReference type="InterPro" id="IPR023198">
    <property type="entry name" value="PGP-like_dom2"/>
</dbReference>
<reference evidence="1" key="2">
    <citation type="journal article" date="2021" name="PeerJ">
        <title>Extensive microbial diversity within the chicken gut microbiome revealed by metagenomics and culture.</title>
        <authorList>
            <person name="Gilroy R."/>
            <person name="Ravi A."/>
            <person name="Getino M."/>
            <person name="Pursley I."/>
            <person name="Horton D.L."/>
            <person name="Alikhan N.F."/>
            <person name="Baker D."/>
            <person name="Gharbi K."/>
            <person name="Hall N."/>
            <person name="Watson M."/>
            <person name="Adriaenssens E.M."/>
            <person name="Foster-Nyarko E."/>
            <person name="Jarju S."/>
            <person name="Secka A."/>
            <person name="Antonio M."/>
            <person name="Oren A."/>
            <person name="Chaudhuri R.R."/>
            <person name="La Ragione R."/>
            <person name="Hildebrand F."/>
            <person name="Pallen M.J."/>
        </authorList>
    </citation>
    <scope>NUCLEOTIDE SEQUENCE</scope>
    <source>
        <strain evidence="1">ChiSxjej1B13-7958</strain>
    </source>
</reference>
<dbReference type="PRINTS" id="PR00413">
    <property type="entry name" value="HADHALOGNASE"/>
</dbReference>
<comment type="caution">
    <text evidence="1">The sequence shown here is derived from an EMBL/GenBank/DDBJ whole genome shotgun (WGS) entry which is preliminary data.</text>
</comment>
<dbReference type="SFLD" id="SFLDG01135">
    <property type="entry name" value="C1.5.6:_HAD__Beta-PGM__Phospha"/>
    <property type="match status" value="1"/>
</dbReference>
<name>A0A9D1AMZ4_9FIRM</name>
<dbReference type="InterPro" id="IPR052550">
    <property type="entry name" value="Pyrimidine_5'-ntase_YjjG"/>
</dbReference>
<dbReference type="GO" id="GO:0008253">
    <property type="term" value="F:5'-nucleotidase activity"/>
    <property type="evidence" value="ECO:0007669"/>
    <property type="project" value="InterPro"/>
</dbReference>
<dbReference type="PANTHER" id="PTHR47478:SF1">
    <property type="entry name" value="PYRIMIDINE 5'-NUCLEOTIDASE YJJG"/>
    <property type="match status" value="1"/>
</dbReference>
<reference evidence="1" key="1">
    <citation type="submission" date="2020-10" db="EMBL/GenBank/DDBJ databases">
        <authorList>
            <person name="Gilroy R."/>
        </authorList>
    </citation>
    <scope>NUCLEOTIDE SEQUENCE</scope>
    <source>
        <strain evidence="1">ChiSxjej1B13-7958</strain>
    </source>
</reference>
<dbReference type="InterPro" id="IPR006439">
    <property type="entry name" value="HAD-SF_hydro_IA"/>
</dbReference>
<dbReference type="SFLD" id="SFLDS00003">
    <property type="entry name" value="Haloacid_Dehalogenase"/>
    <property type="match status" value="1"/>
</dbReference>
<dbReference type="Proteomes" id="UP000824242">
    <property type="component" value="Unassembled WGS sequence"/>
</dbReference>
<dbReference type="Gene3D" id="3.40.50.1000">
    <property type="entry name" value="HAD superfamily/HAD-like"/>
    <property type="match status" value="1"/>
</dbReference>
<accession>A0A9D1AMZ4</accession>
<dbReference type="InterPro" id="IPR011951">
    <property type="entry name" value="HAD-SF_hydro_IA_YjjG/PynA"/>
</dbReference>
<gene>
    <name evidence="1" type="ORF">IAB89_05065</name>
</gene>
<sequence>MEKRYEILLFDADGTLLDFDRSEHAAMEKIFARHGYPYSEETLLRYREINSRLWRDYEQDRILKPVIHMTRFEELFRQLSIDGDGAAFNREYLDALSAEHFTIDGAEEVCAALSGRYRMYVVTNGVSHVQRRRMRESGLEQYFSGLFISEEMGVQKPKREFFELVSQAVESFTPEKTLVIGDSPTSDVKGAQGFGLDVCWFNPAGRPAPSPAPTQEIRSLRELLPLL</sequence>
<dbReference type="InterPro" id="IPR023214">
    <property type="entry name" value="HAD_sf"/>
</dbReference>
<evidence type="ECO:0000313" key="2">
    <source>
        <dbReference type="Proteomes" id="UP000824242"/>
    </source>
</evidence>
<proteinExistence type="predicted"/>
<dbReference type="Gene3D" id="1.10.150.240">
    <property type="entry name" value="Putative phosphatase, domain 2"/>
    <property type="match status" value="1"/>
</dbReference>